<feature type="domain" description="Peptidase M15A C-terminal" evidence="3">
    <location>
        <begin position="264"/>
        <end position="302"/>
    </location>
</feature>
<feature type="compositionally biased region" description="Basic and acidic residues" evidence="1">
    <location>
        <begin position="1"/>
        <end position="13"/>
    </location>
</feature>
<dbReference type="RefSeq" id="WP_311662267.1">
    <property type="nucleotide sequence ID" value="NZ_JAVRHT010000006.1"/>
</dbReference>
<dbReference type="InterPro" id="IPR013230">
    <property type="entry name" value="Peptidase_M15A_C"/>
</dbReference>
<feature type="region of interest" description="Disordered" evidence="1">
    <location>
        <begin position="1"/>
        <end position="36"/>
    </location>
</feature>
<keyword evidence="5" id="KW-1185">Reference proteome</keyword>
<sequence>MAREQETRDETAERAAAAPDGSTRPEGGAATPPGGRASRLRPAFAVVAVLVAVAVAFALTSPPPPALPARVAPADPAPPGLLGSGAAFAVRAGDVVVPFDTLAVVVLPGDTLALEALYVAGEAEATASGGAIRRTGPRAWTWTAPPTPGLSQVRVADAGGEAVVLQALALTPFDHATDRIGAYEIGDYQDEPMGGDSAYDEPLGFVAVTAETRDVPVSPNFTLGDFLAKQASGWPKYVALSPHLLIKMERLLAAVNEAGVPARDLTVMSGYRTPAYNAAIGNTTVYSRHLYGDAADVFVDEDGDGRMDDLNGDGVVDQADAEWLAALADGVEAVPHNARLVGGVGIYGPAPHRGPFVHLDTRGSRVRW</sequence>
<keyword evidence="2" id="KW-1133">Transmembrane helix</keyword>
<keyword evidence="4" id="KW-0121">Carboxypeptidase</keyword>
<reference evidence="4 5" key="1">
    <citation type="submission" date="2023-09" db="EMBL/GenBank/DDBJ databases">
        <authorList>
            <person name="Rey-Velasco X."/>
        </authorList>
    </citation>
    <scope>NUCLEOTIDE SEQUENCE [LARGE SCALE GENOMIC DNA]</scope>
    <source>
        <strain evidence="4 5">F394</strain>
    </source>
</reference>
<keyword evidence="4" id="KW-0645">Protease</keyword>
<dbReference type="Proteomes" id="UP001267426">
    <property type="component" value="Unassembled WGS sequence"/>
</dbReference>
<feature type="transmembrane region" description="Helical" evidence="2">
    <location>
        <begin position="43"/>
        <end position="60"/>
    </location>
</feature>
<comment type="caution">
    <text evidence="4">The sequence shown here is derived from an EMBL/GenBank/DDBJ whole genome shotgun (WGS) entry which is preliminary data.</text>
</comment>
<keyword evidence="4" id="KW-0378">Hydrolase</keyword>
<protein>
    <submittedName>
        <fullName evidence="4">D-Ala-D-Ala carboxypeptidase family metallohydrolase</fullName>
    </submittedName>
</protein>
<dbReference type="EMBL" id="JAVRHT010000006">
    <property type="protein sequence ID" value="MDT0630930.1"/>
    <property type="molecule type" value="Genomic_DNA"/>
</dbReference>
<proteinExistence type="predicted"/>
<evidence type="ECO:0000256" key="2">
    <source>
        <dbReference type="SAM" id="Phobius"/>
    </source>
</evidence>
<evidence type="ECO:0000259" key="3">
    <source>
        <dbReference type="Pfam" id="PF08291"/>
    </source>
</evidence>
<evidence type="ECO:0000313" key="4">
    <source>
        <dbReference type="EMBL" id="MDT0630930.1"/>
    </source>
</evidence>
<name>A0ABU3BNQ4_9BACT</name>
<dbReference type="SUPFAM" id="SSF55166">
    <property type="entry name" value="Hedgehog/DD-peptidase"/>
    <property type="match status" value="1"/>
</dbReference>
<keyword evidence="2" id="KW-0472">Membrane</keyword>
<dbReference type="InterPro" id="IPR009045">
    <property type="entry name" value="Zn_M74/Hedgehog-like"/>
</dbReference>
<evidence type="ECO:0000256" key="1">
    <source>
        <dbReference type="SAM" id="MobiDB-lite"/>
    </source>
</evidence>
<accession>A0ABU3BNQ4</accession>
<evidence type="ECO:0000313" key="5">
    <source>
        <dbReference type="Proteomes" id="UP001267426"/>
    </source>
</evidence>
<keyword evidence="2" id="KW-0812">Transmembrane</keyword>
<gene>
    <name evidence="4" type="ORF">RM540_04140</name>
</gene>
<dbReference type="GO" id="GO:0004180">
    <property type="term" value="F:carboxypeptidase activity"/>
    <property type="evidence" value="ECO:0007669"/>
    <property type="project" value="UniProtKB-KW"/>
</dbReference>
<dbReference type="Pfam" id="PF08291">
    <property type="entry name" value="Peptidase_M15_3"/>
    <property type="match status" value="1"/>
</dbReference>
<organism evidence="4 5">
    <name type="scientific">Rubrivirga litoralis</name>
    <dbReference type="NCBI Taxonomy" id="3075598"/>
    <lineage>
        <taxon>Bacteria</taxon>
        <taxon>Pseudomonadati</taxon>
        <taxon>Rhodothermota</taxon>
        <taxon>Rhodothermia</taxon>
        <taxon>Rhodothermales</taxon>
        <taxon>Rubricoccaceae</taxon>
        <taxon>Rubrivirga</taxon>
    </lineage>
</organism>
<dbReference type="Gene3D" id="3.30.1380.10">
    <property type="match status" value="1"/>
</dbReference>